<keyword evidence="2 10" id="KW-0547">Nucleotide-binding</keyword>
<evidence type="ECO:0000256" key="9">
    <source>
        <dbReference type="ARBA" id="ARBA00048988"/>
    </source>
</evidence>
<dbReference type="CDD" id="cd18807">
    <property type="entry name" value="SF1_C_UvrD"/>
    <property type="match status" value="1"/>
</dbReference>
<evidence type="ECO:0000313" key="12">
    <source>
        <dbReference type="EMBL" id="BAX53532.1"/>
    </source>
</evidence>
<evidence type="ECO:0000256" key="10">
    <source>
        <dbReference type="PROSITE-ProRule" id="PRU00560"/>
    </source>
</evidence>
<dbReference type="EMBL" id="AP018045">
    <property type="protein sequence ID" value="BAX53532.1"/>
    <property type="molecule type" value="Genomic_DNA"/>
</dbReference>
<feature type="binding site" evidence="10">
    <location>
        <begin position="222"/>
        <end position="229"/>
    </location>
    <ligand>
        <name>ATP</name>
        <dbReference type="ChEBI" id="CHEBI:30616"/>
    </ligand>
</feature>
<dbReference type="InterPro" id="IPR022161">
    <property type="entry name" value="Helicase_IV_N"/>
</dbReference>
<dbReference type="PANTHER" id="PTHR11070">
    <property type="entry name" value="UVRD / RECB / PCRA DNA HELICASE FAMILY MEMBER"/>
    <property type="match status" value="1"/>
</dbReference>
<dbReference type="SUPFAM" id="SSF52540">
    <property type="entry name" value="P-loop containing nucleoside triphosphate hydrolases"/>
    <property type="match status" value="1"/>
</dbReference>
<dbReference type="GO" id="GO:0005829">
    <property type="term" value="C:cytosol"/>
    <property type="evidence" value="ECO:0007669"/>
    <property type="project" value="TreeGrafter"/>
</dbReference>
<dbReference type="EC" id="5.6.2.4" evidence="8"/>
<dbReference type="InterPro" id="IPR000212">
    <property type="entry name" value="DNA_helicase_UvrD/REP"/>
</dbReference>
<reference evidence="13" key="1">
    <citation type="submission" date="2017-05" db="EMBL/GenBank/DDBJ databases">
        <title>Whole genome sequence of fish pathogenic bacteria, Photobacterium damselae subsp. piscicida, strain 91-197, isolated from hybrid striped bass (Morone sp.) in USA.</title>
        <authorList>
            <person name="Teru Y."/>
            <person name="Hikima J."/>
            <person name="Kono T."/>
            <person name="Sakai M."/>
            <person name="Takano T."/>
            <person name="Hawke J.P."/>
            <person name="Takeyama H."/>
            <person name="Aoki T."/>
        </authorList>
    </citation>
    <scope>NUCLEOTIDE SEQUENCE [LARGE SCALE GENOMIC DNA]</scope>
    <source>
        <strain evidence="13">91-197</strain>
    </source>
</reference>
<evidence type="ECO:0000256" key="2">
    <source>
        <dbReference type="ARBA" id="ARBA00022741"/>
    </source>
</evidence>
<evidence type="ECO:0000256" key="1">
    <source>
        <dbReference type="ARBA" id="ARBA00009922"/>
    </source>
</evidence>
<keyword evidence="3 10" id="KW-0378">Hydrolase</keyword>
<sequence length="702" mass="80838">MEIGETMQLSASRLAQWLVQGDYYSIELQDNRLVLESQTETDEISFDDWDGSIDVHRGVMWGTLELTSSDQKYCWTVHGLPWRECKPFAQDLVQTYQNWAHARVAKLDAALPEMLKRIHVFTGQKGYLRDSEHDDLYQLLTSSLEHSELTPELAASFRPKAFEHILPWLGDNDAWVDEHNKKWIEKESNKWGSWFDSFESSPLNPSQREAVLINQDHNLVLAGAGSGKTSVLVARAGYLIASQKALPEEILMLAFGRMASEEMNARMRAKVSDRVKVATFHSLGTEIIRQVEHERPNVSPIALDDKARSAAWIARMLMEQWGKAASAKRWQRHLTQWRIPGFSKENSMEQQAENEQTINWIWRHIELLGQRGATKEQLLNDIQDSSNPAMRPRMKSELELLWPCYEAYQQHLKVKKQIDFNSMIKVATQYVTEGKFISPWRFVMVDEYQDISPLRLSLIEALCQPQPNSDKAAPTLFAVGDDWQAIYRFAGSDVNLTTDFEERFGATHITQLSTTYRFNNMIGDVANVFVQQNPMQVKKELTSFKKQKKKAVTLLAQDFILQELGQLAKRYEGKQTNVLILGRNNKQRPAKLEAWQEQWPQLNLQYMTCHASKGQEAQYVFIVDVNKGIFPTLDRETGLASILQSRAETYADAEERRLFYVALTRAKKHVYVCANPMNVSPFINELIEDKYPVDNKIKRIGR</sequence>
<name>A0AAD1CFK8_PHODP</name>
<dbReference type="Gene3D" id="3.40.50.300">
    <property type="entry name" value="P-loop containing nucleotide triphosphate hydrolases"/>
    <property type="match status" value="2"/>
</dbReference>
<dbReference type="NCBIfam" id="NF008276">
    <property type="entry name" value="PRK11054.1"/>
    <property type="match status" value="1"/>
</dbReference>
<dbReference type="Gene3D" id="1.10.10.160">
    <property type="match status" value="1"/>
</dbReference>
<accession>A0AAD1CFK8</accession>
<organism evidence="12 13">
    <name type="scientific">Photobacterium damsela subsp. piscicida</name>
    <name type="common">Pasteurella piscicida</name>
    <dbReference type="NCBI Taxonomy" id="38294"/>
    <lineage>
        <taxon>Bacteria</taxon>
        <taxon>Pseudomonadati</taxon>
        <taxon>Pseudomonadota</taxon>
        <taxon>Gammaproteobacteria</taxon>
        <taxon>Vibrionales</taxon>
        <taxon>Vibrionaceae</taxon>
        <taxon>Photobacterium</taxon>
    </lineage>
</organism>
<dbReference type="PROSITE" id="PS51198">
    <property type="entry name" value="UVRD_HELICASE_ATP_BIND"/>
    <property type="match status" value="1"/>
</dbReference>
<feature type="domain" description="UvrD-like helicase ATP-binding" evidence="11">
    <location>
        <begin position="201"/>
        <end position="519"/>
    </location>
</feature>
<dbReference type="Proteomes" id="UP000218676">
    <property type="component" value="Chromosome 1"/>
</dbReference>
<comment type="catalytic activity">
    <reaction evidence="7">
        <text>Couples ATP hydrolysis with the unwinding of duplex DNA by translocating in the 3'-5' direction.</text>
        <dbReference type="EC" id="5.6.2.4"/>
    </reaction>
</comment>
<protein>
    <recommendedName>
        <fullName evidence="8">DNA 3'-5' helicase</fullName>
        <ecNumber evidence="8">5.6.2.4</ecNumber>
    </recommendedName>
</protein>
<dbReference type="PANTHER" id="PTHR11070:SF63">
    <property type="entry name" value="DNA HELICASE IV"/>
    <property type="match status" value="1"/>
</dbReference>
<keyword evidence="5 10" id="KW-0067">ATP-binding</keyword>
<gene>
    <name evidence="12" type="ORF">PDPUS_1_02158</name>
</gene>
<evidence type="ECO:0000256" key="8">
    <source>
        <dbReference type="ARBA" id="ARBA00034808"/>
    </source>
</evidence>
<dbReference type="InterPro" id="IPR014017">
    <property type="entry name" value="DNA_helicase_UvrD-like_C"/>
</dbReference>
<dbReference type="Pfam" id="PF12462">
    <property type="entry name" value="Helicase_IV_N"/>
    <property type="match status" value="1"/>
</dbReference>
<dbReference type="InterPro" id="IPR027417">
    <property type="entry name" value="P-loop_NTPase"/>
</dbReference>
<evidence type="ECO:0000259" key="11">
    <source>
        <dbReference type="PROSITE" id="PS51198"/>
    </source>
</evidence>
<dbReference type="GO" id="GO:0003677">
    <property type="term" value="F:DNA binding"/>
    <property type="evidence" value="ECO:0007669"/>
    <property type="project" value="InterPro"/>
</dbReference>
<comment type="similarity">
    <text evidence="1">Belongs to the helicase family. UvrD subfamily.</text>
</comment>
<evidence type="ECO:0000256" key="6">
    <source>
        <dbReference type="ARBA" id="ARBA00023235"/>
    </source>
</evidence>
<dbReference type="Pfam" id="PF13361">
    <property type="entry name" value="UvrD_C"/>
    <property type="match status" value="1"/>
</dbReference>
<dbReference type="GO" id="GO:0016787">
    <property type="term" value="F:hydrolase activity"/>
    <property type="evidence" value="ECO:0007669"/>
    <property type="project" value="UniProtKB-UniRule"/>
</dbReference>
<dbReference type="GO" id="GO:0005524">
    <property type="term" value="F:ATP binding"/>
    <property type="evidence" value="ECO:0007669"/>
    <property type="project" value="UniProtKB-UniRule"/>
</dbReference>
<dbReference type="CDD" id="cd17932">
    <property type="entry name" value="DEXQc_UvrD"/>
    <property type="match status" value="1"/>
</dbReference>
<evidence type="ECO:0000256" key="4">
    <source>
        <dbReference type="ARBA" id="ARBA00022806"/>
    </source>
</evidence>
<dbReference type="GO" id="GO:0000725">
    <property type="term" value="P:recombinational repair"/>
    <property type="evidence" value="ECO:0007669"/>
    <property type="project" value="TreeGrafter"/>
</dbReference>
<dbReference type="FunFam" id="3.40.50.300:FF:000975">
    <property type="entry name" value="DNA helicase"/>
    <property type="match status" value="1"/>
</dbReference>
<evidence type="ECO:0000256" key="7">
    <source>
        <dbReference type="ARBA" id="ARBA00034617"/>
    </source>
</evidence>
<keyword evidence="4 10" id="KW-0347">Helicase</keyword>
<evidence type="ECO:0000256" key="5">
    <source>
        <dbReference type="ARBA" id="ARBA00022840"/>
    </source>
</evidence>
<dbReference type="AlphaFoldDB" id="A0AAD1CFK8"/>
<dbReference type="Pfam" id="PF00580">
    <property type="entry name" value="UvrD-helicase"/>
    <property type="match status" value="1"/>
</dbReference>
<comment type="catalytic activity">
    <reaction evidence="9">
        <text>ATP + H2O = ADP + phosphate + H(+)</text>
        <dbReference type="Rhea" id="RHEA:13065"/>
        <dbReference type="ChEBI" id="CHEBI:15377"/>
        <dbReference type="ChEBI" id="CHEBI:15378"/>
        <dbReference type="ChEBI" id="CHEBI:30616"/>
        <dbReference type="ChEBI" id="CHEBI:43474"/>
        <dbReference type="ChEBI" id="CHEBI:456216"/>
        <dbReference type="EC" id="5.6.2.4"/>
    </reaction>
</comment>
<keyword evidence="6" id="KW-0413">Isomerase</keyword>
<dbReference type="InterPro" id="IPR014016">
    <property type="entry name" value="UvrD-like_ATP-bd"/>
</dbReference>
<dbReference type="GO" id="GO:0043138">
    <property type="term" value="F:3'-5' DNA helicase activity"/>
    <property type="evidence" value="ECO:0007669"/>
    <property type="project" value="UniProtKB-EC"/>
</dbReference>
<proteinExistence type="inferred from homology"/>
<evidence type="ECO:0000256" key="3">
    <source>
        <dbReference type="ARBA" id="ARBA00022801"/>
    </source>
</evidence>
<dbReference type="InterPro" id="IPR013986">
    <property type="entry name" value="DExx_box_DNA_helicase_dom_sf"/>
</dbReference>
<evidence type="ECO:0000313" key="13">
    <source>
        <dbReference type="Proteomes" id="UP000218676"/>
    </source>
</evidence>